<accession>A0A3M7S7I0</accession>
<keyword evidence="1" id="KW-0732">Signal</keyword>
<comment type="caution">
    <text evidence="2">The sequence shown here is derived from an EMBL/GenBank/DDBJ whole genome shotgun (WGS) entry which is preliminary data.</text>
</comment>
<dbReference type="AlphaFoldDB" id="A0A3M7S7I0"/>
<reference evidence="2 3" key="1">
    <citation type="journal article" date="2018" name="Sci. Rep.">
        <title>Genomic signatures of local adaptation to the degree of environmental predictability in rotifers.</title>
        <authorList>
            <person name="Franch-Gras L."/>
            <person name="Hahn C."/>
            <person name="Garcia-Roger E.M."/>
            <person name="Carmona M.J."/>
            <person name="Serra M."/>
            <person name="Gomez A."/>
        </authorList>
    </citation>
    <scope>NUCLEOTIDE SEQUENCE [LARGE SCALE GENOMIC DNA]</scope>
    <source>
        <strain evidence="2">HYR1</strain>
    </source>
</reference>
<proteinExistence type="predicted"/>
<sequence length="241" mass="28195">MIQIIILFLIKFYSISLIGNQIQKKKNIMEIQNFGILKLKITSKYHFNSKIKLIFTQTLIFCFSPHFDIAVNRSFSGFGFRLRLHQWSRNLHEIGLIFLDPVEGTTQGSSELLSLSKILNEEKISIDLKKYCLQAFLETFTFKHKNNDKIHQQFNLTYLQEILIENNLIEKEPAITDPVDSLFQWLTALFVRKLKRKKLLLVHGIREITLINRGYLKNDTTLMAATENRAVLSVPYCKEKQ</sequence>
<protein>
    <submittedName>
        <fullName evidence="2">Uncharacterized protein</fullName>
    </submittedName>
</protein>
<dbReference type="Proteomes" id="UP000276133">
    <property type="component" value="Unassembled WGS sequence"/>
</dbReference>
<evidence type="ECO:0000256" key="1">
    <source>
        <dbReference type="SAM" id="SignalP"/>
    </source>
</evidence>
<evidence type="ECO:0000313" key="2">
    <source>
        <dbReference type="EMBL" id="RNA31639.1"/>
    </source>
</evidence>
<dbReference type="EMBL" id="REGN01001916">
    <property type="protein sequence ID" value="RNA31639.1"/>
    <property type="molecule type" value="Genomic_DNA"/>
</dbReference>
<organism evidence="2 3">
    <name type="scientific">Brachionus plicatilis</name>
    <name type="common">Marine rotifer</name>
    <name type="synonym">Brachionus muelleri</name>
    <dbReference type="NCBI Taxonomy" id="10195"/>
    <lineage>
        <taxon>Eukaryota</taxon>
        <taxon>Metazoa</taxon>
        <taxon>Spiralia</taxon>
        <taxon>Gnathifera</taxon>
        <taxon>Rotifera</taxon>
        <taxon>Eurotatoria</taxon>
        <taxon>Monogononta</taxon>
        <taxon>Pseudotrocha</taxon>
        <taxon>Ploima</taxon>
        <taxon>Brachionidae</taxon>
        <taxon>Brachionus</taxon>
    </lineage>
</organism>
<keyword evidence="3" id="KW-1185">Reference proteome</keyword>
<feature type="signal peptide" evidence="1">
    <location>
        <begin position="1"/>
        <end position="19"/>
    </location>
</feature>
<name>A0A3M7S7I0_BRAPC</name>
<evidence type="ECO:0000313" key="3">
    <source>
        <dbReference type="Proteomes" id="UP000276133"/>
    </source>
</evidence>
<gene>
    <name evidence="2" type="ORF">BpHYR1_045904</name>
</gene>
<feature type="chain" id="PRO_5018045807" evidence="1">
    <location>
        <begin position="20"/>
        <end position="241"/>
    </location>
</feature>